<name>A0A1H4MLH6_9PSED</name>
<dbReference type="Pfam" id="PF01370">
    <property type="entry name" value="Epimerase"/>
    <property type="match status" value="1"/>
</dbReference>
<proteinExistence type="predicted"/>
<dbReference type="AlphaFoldDB" id="A0A1H4MLH6"/>
<dbReference type="Proteomes" id="UP000198982">
    <property type="component" value="Unassembled WGS sequence"/>
</dbReference>
<keyword evidence="3" id="KW-1185">Reference proteome</keyword>
<dbReference type="InterPro" id="IPR051783">
    <property type="entry name" value="NAD(P)-dependent_oxidoreduct"/>
</dbReference>
<protein>
    <submittedName>
        <fullName evidence="2">Nucleoside-diphosphate-sugar epimerase</fullName>
    </submittedName>
</protein>
<feature type="domain" description="NAD-dependent epimerase/dehydratase" evidence="1">
    <location>
        <begin position="6"/>
        <end position="219"/>
    </location>
</feature>
<evidence type="ECO:0000313" key="2">
    <source>
        <dbReference type="EMBL" id="SEB83697.1"/>
    </source>
</evidence>
<dbReference type="Gene3D" id="3.40.50.720">
    <property type="entry name" value="NAD(P)-binding Rossmann-like Domain"/>
    <property type="match status" value="1"/>
</dbReference>
<reference evidence="3" key="1">
    <citation type="submission" date="2016-10" db="EMBL/GenBank/DDBJ databases">
        <authorList>
            <person name="Varghese N."/>
            <person name="Submissions S."/>
        </authorList>
    </citation>
    <scope>NUCLEOTIDE SEQUENCE [LARGE SCALE GENOMIC DNA]</scope>
    <source>
        <strain evidence="3">DSM 9751</strain>
    </source>
</reference>
<dbReference type="CDD" id="cd05229">
    <property type="entry name" value="SDR_a3"/>
    <property type="match status" value="1"/>
</dbReference>
<dbReference type="RefSeq" id="WP_092313784.1">
    <property type="nucleotide sequence ID" value="NZ_FNTJ01000001.1"/>
</dbReference>
<evidence type="ECO:0000259" key="1">
    <source>
        <dbReference type="Pfam" id="PF01370"/>
    </source>
</evidence>
<sequence length="320" mass="34792">MPKIALFGAVGAIGQSIASSLRSQGQAYRVVGRDAASLQQAFGADPLAECVTWNPDQNASIEAAAAGIDTLIYLVGVNYWQFELHPQLMRKTLDGAIAAGVRKILLIGTVYPYGPAQSNPVTEDHPRRPNSYKGRMRMAQEQVLWQAHAAGKIQATVLRLPDFYGPGVDKSLLHSAFQAALQGGTANLVGPLDRPHEFVFVPDVGPVVCRLLEQPAAFGKTWHLGGAGVTSQRELLDLIRQHGAVPFKQRVIGKTLLRLLGLFDPLLREMVEMHYLLSSPLILDDSALQRLLGPIVKTCYAEGVRQTLAAAMHAPQKLKR</sequence>
<dbReference type="SUPFAM" id="SSF51735">
    <property type="entry name" value="NAD(P)-binding Rossmann-fold domains"/>
    <property type="match status" value="1"/>
</dbReference>
<evidence type="ECO:0000313" key="3">
    <source>
        <dbReference type="Proteomes" id="UP000198982"/>
    </source>
</evidence>
<dbReference type="InterPro" id="IPR036291">
    <property type="entry name" value="NAD(P)-bd_dom_sf"/>
</dbReference>
<dbReference type="GO" id="GO:0004029">
    <property type="term" value="F:aldehyde dehydrogenase (NAD+) activity"/>
    <property type="evidence" value="ECO:0007669"/>
    <property type="project" value="TreeGrafter"/>
</dbReference>
<dbReference type="GO" id="GO:0005737">
    <property type="term" value="C:cytoplasm"/>
    <property type="evidence" value="ECO:0007669"/>
    <property type="project" value="TreeGrafter"/>
</dbReference>
<dbReference type="PANTHER" id="PTHR48079">
    <property type="entry name" value="PROTEIN YEEZ"/>
    <property type="match status" value="1"/>
</dbReference>
<dbReference type="EMBL" id="FNTJ01000001">
    <property type="protein sequence ID" value="SEB83697.1"/>
    <property type="molecule type" value="Genomic_DNA"/>
</dbReference>
<organism evidence="2 3">
    <name type="scientific">Pseudomonas saponiphila</name>
    <dbReference type="NCBI Taxonomy" id="556534"/>
    <lineage>
        <taxon>Bacteria</taxon>
        <taxon>Pseudomonadati</taxon>
        <taxon>Pseudomonadota</taxon>
        <taxon>Gammaproteobacteria</taxon>
        <taxon>Pseudomonadales</taxon>
        <taxon>Pseudomonadaceae</taxon>
        <taxon>Pseudomonas</taxon>
    </lineage>
</organism>
<dbReference type="InterPro" id="IPR001509">
    <property type="entry name" value="Epimerase_deHydtase"/>
</dbReference>
<accession>A0A1H4MLH6</accession>
<gene>
    <name evidence="2" type="ORF">SAMN05216178_2447</name>
</gene>
<dbReference type="PANTHER" id="PTHR48079:SF6">
    <property type="entry name" value="NAD(P)-BINDING DOMAIN-CONTAINING PROTEIN-RELATED"/>
    <property type="match status" value="1"/>
</dbReference>